<accession>A0A6C2U5A1</accession>
<dbReference type="AlphaFoldDB" id="A0A6C2U5A1"/>
<feature type="transmembrane region" description="Helical" evidence="1">
    <location>
        <begin position="18"/>
        <end position="41"/>
    </location>
</feature>
<keyword evidence="1" id="KW-0472">Membrane</keyword>
<proteinExistence type="predicted"/>
<dbReference type="EMBL" id="CAAHFG010000002">
    <property type="protein sequence ID" value="VGO14987.1"/>
    <property type="molecule type" value="Genomic_DNA"/>
</dbReference>
<keyword evidence="3" id="KW-1185">Reference proteome</keyword>
<reference evidence="2 3" key="1">
    <citation type="submission" date="2019-04" db="EMBL/GenBank/DDBJ databases">
        <authorList>
            <person name="Van Vliet M D."/>
        </authorList>
    </citation>
    <scope>NUCLEOTIDE SEQUENCE [LARGE SCALE GENOMIC DNA]</scope>
    <source>
        <strain evidence="2 3">F1</strain>
    </source>
</reference>
<gene>
    <name evidence="2" type="ORF">PDESU_03567</name>
</gene>
<evidence type="ECO:0000313" key="2">
    <source>
        <dbReference type="EMBL" id="VGO14987.1"/>
    </source>
</evidence>
<sequence length="52" mass="5794">MEPIMTEEESAQFFADNYIAVLLFAFVASLAGNVTTIKLVIKSNTVRTRGWV</sequence>
<evidence type="ECO:0000256" key="1">
    <source>
        <dbReference type="SAM" id="Phobius"/>
    </source>
</evidence>
<evidence type="ECO:0000313" key="3">
    <source>
        <dbReference type="Proteomes" id="UP000366872"/>
    </source>
</evidence>
<keyword evidence="1" id="KW-1133">Transmembrane helix</keyword>
<protein>
    <submittedName>
        <fullName evidence="2">Uncharacterized protein</fullName>
    </submittedName>
</protein>
<keyword evidence="1" id="KW-0812">Transmembrane</keyword>
<name>A0A6C2U5A1_PONDE</name>
<organism evidence="2 3">
    <name type="scientific">Pontiella desulfatans</name>
    <dbReference type="NCBI Taxonomy" id="2750659"/>
    <lineage>
        <taxon>Bacteria</taxon>
        <taxon>Pseudomonadati</taxon>
        <taxon>Kiritimatiellota</taxon>
        <taxon>Kiritimatiellia</taxon>
        <taxon>Kiritimatiellales</taxon>
        <taxon>Pontiellaceae</taxon>
        <taxon>Pontiella</taxon>
    </lineage>
</organism>
<dbReference type="Proteomes" id="UP000366872">
    <property type="component" value="Unassembled WGS sequence"/>
</dbReference>